<dbReference type="Proteomes" id="UP001230156">
    <property type="component" value="Unassembled WGS sequence"/>
</dbReference>
<dbReference type="PROSITE" id="PS50932">
    <property type="entry name" value="HTH_LACI_2"/>
    <property type="match status" value="1"/>
</dbReference>
<dbReference type="PROSITE" id="PS00356">
    <property type="entry name" value="HTH_LACI_1"/>
    <property type="match status" value="1"/>
</dbReference>
<dbReference type="GO" id="GO:0003677">
    <property type="term" value="F:DNA binding"/>
    <property type="evidence" value="ECO:0007669"/>
    <property type="project" value="UniProtKB-KW"/>
</dbReference>
<proteinExistence type="predicted"/>
<dbReference type="CDD" id="cd01575">
    <property type="entry name" value="PBP1_GntR"/>
    <property type="match status" value="1"/>
</dbReference>
<dbReference type="EMBL" id="JAUYVI010000003">
    <property type="protein sequence ID" value="MDQ7247949.1"/>
    <property type="molecule type" value="Genomic_DNA"/>
</dbReference>
<dbReference type="InterPro" id="IPR010982">
    <property type="entry name" value="Lambda_DNA-bd_dom_sf"/>
</dbReference>
<keyword evidence="3" id="KW-0804">Transcription</keyword>
<comment type="caution">
    <text evidence="5">The sequence shown here is derived from an EMBL/GenBank/DDBJ whole genome shotgun (WGS) entry which is preliminary data.</text>
</comment>
<evidence type="ECO:0000256" key="3">
    <source>
        <dbReference type="ARBA" id="ARBA00023163"/>
    </source>
</evidence>
<evidence type="ECO:0000256" key="1">
    <source>
        <dbReference type="ARBA" id="ARBA00023015"/>
    </source>
</evidence>
<organism evidence="5 6">
    <name type="scientific">Dongia sedimenti</name>
    <dbReference type="NCBI Taxonomy" id="3064282"/>
    <lineage>
        <taxon>Bacteria</taxon>
        <taxon>Pseudomonadati</taxon>
        <taxon>Pseudomonadota</taxon>
        <taxon>Alphaproteobacteria</taxon>
        <taxon>Rhodospirillales</taxon>
        <taxon>Dongiaceae</taxon>
        <taxon>Dongia</taxon>
    </lineage>
</organism>
<keyword evidence="2 5" id="KW-0238">DNA-binding</keyword>
<evidence type="ECO:0000256" key="2">
    <source>
        <dbReference type="ARBA" id="ARBA00023125"/>
    </source>
</evidence>
<dbReference type="PANTHER" id="PTHR30146:SF2">
    <property type="entry name" value="HTH-TYPE TRANSCRIPTIONAL REGULATOR GNTR"/>
    <property type="match status" value="1"/>
</dbReference>
<sequence length="369" mass="40256">MPQRSGRIPGKSRPVKSVGRAKLSDVAARAGVSAVTVSRALRKPEMVSDDVRRRIDAAVRELGYVPNYLASALASSRTHIIGVVVPSLTNGVFVEYLKALHDAFLPKGFQVLVLNSRYSQDEEERAIATLIGHHAEAMILAGIDQTDRARKLLEGSGVPVVQTMELAEKPIDINIGMSQRGAGYAATRFLLDLGHRKVAHIAARVDFRARRRMEGYQKAMADAGLDSDGMVIANLMQSSVQRGAELFTEMLAKAPNLEALFCCNDDLALGALFECQRRGIRVPEDLSIIGFNDLDYCASAYPALSSVAIPRYEMARRAAEIVLEIIRGSGSRPKQTRIDLGFEIVARDSTARRTRGSARGPRTTRALAK</sequence>
<evidence type="ECO:0000313" key="5">
    <source>
        <dbReference type="EMBL" id="MDQ7247949.1"/>
    </source>
</evidence>
<dbReference type="SMART" id="SM00354">
    <property type="entry name" value="HTH_LACI"/>
    <property type="match status" value="1"/>
</dbReference>
<dbReference type="SUPFAM" id="SSF47413">
    <property type="entry name" value="lambda repressor-like DNA-binding domains"/>
    <property type="match status" value="1"/>
</dbReference>
<dbReference type="InterPro" id="IPR028082">
    <property type="entry name" value="Peripla_BP_I"/>
</dbReference>
<dbReference type="PANTHER" id="PTHR30146">
    <property type="entry name" value="LACI-RELATED TRANSCRIPTIONAL REPRESSOR"/>
    <property type="match status" value="1"/>
</dbReference>
<feature type="domain" description="HTH lacI-type" evidence="4">
    <location>
        <begin position="21"/>
        <end position="75"/>
    </location>
</feature>
<evidence type="ECO:0000259" key="4">
    <source>
        <dbReference type="PROSITE" id="PS50932"/>
    </source>
</evidence>
<dbReference type="InterPro" id="IPR046335">
    <property type="entry name" value="LacI/GalR-like_sensor"/>
</dbReference>
<name>A0ABU0YJR5_9PROT</name>
<keyword evidence="6" id="KW-1185">Reference proteome</keyword>
<dbReference type="Gene3D" id="1.10.260.40">
    <property type="entry name" value="lambda repressor-like DNA-binding domains"/>
    <property type="match status" value="1"/>
</dbReference>
<dbReference type="Gene3D" id="3.40.50.2300">
    <property type="match status" value="2"/>
</dbReference>
<protein>
    <submittedName>
        <fullName evidence="5">LacI family DNA-binding transcriptional regulator</fullName>
    </submittedName>
</protein>
<keyword evidence="1" id="KW-0805">Transcription regulation</keyword>
<evidence type="ECO:0000313" key="6">
    <source>
        <dbReference type="Proteomes" id="UP001230156"/>
    </source>
</evidence>
<dbReference type="Pfam" id="PF00356">
    <property type="entry name" value="LacI"/>
    <property type="match status" value="1"/>
</dbReference>
<dbReference type="InterPro" id="IPR000843">
    <property type="entry name" value="HTH_LacI"/>
</dbReference>
<dbReference type="Pfam" id="PF13377">
    <property type="entry name" value="Peripla_BP_3"/>
    <property type="match status" value="1"/>
</dbReference>
<gene>
    <name evidence="5" type="ORF">Q8A70_09745</name>
</gene>
<reference evidence="6" key="1">
    <citation type="submission" date="2023-08" db="EMBL/GenBank/DDBJ databases">
        <title>Rhodospirillaceae gen. nov., a novel taxon isolated from the Yangtze River Yuezi River estuary sludge.</title>
        <authorList>
            <person name="Ruan L."/>
        </authorList>
    </citation>
    <scope>NUCLEOTIDE SEQUENCE [LARGE SCALE GENOMIC DNA]</scope>
    <source>
        <strain evidence="6">R-7</strain>
    </source>
</reference>
<accession>A0ABU0YJR5</accession>
<dbReference type="SUPFAM" id="SSF53822">
    <property type="entry name" value="Periplasmic binding protein-like I"/>
    <property type="match status" value="1"/>
</dbReference>
<dbReference type="RefSeq" id="WP_379955394.1">
    <property type="nucleotide sequence ID" value="NZ_JAUYVI010000003.1"/>
</dbReference>
<dbReference type="CDD" id="cd01392">
    <property type="entry name" value="HTH_LacI"/>
    <property type="match status" value="1"/>
</dbReference>